<dbReference type="EMBL" id="QPJS01000004">
    <property type="protein sequence ID" value="RCX02294.1"/>
    <property type="molecule type" value="Genomic_DNA"/>
</dbReference>
<evidence type="ECO:0000313" key="11">
    <source>
        <dbReference type="Proteomes" id="UP000253517"/>
    </source>
</evidence>
<evidence type="ECO:0000256" key="5">
    <source>
        <dbReference type="ARBA" id="ARBA00022679"/>
    </source>
</evidence>
<dbReference type="GO" id="GO:0005737">
    <property type="term" value="C:cytoplasm"/>
    <property type="evidence" value="ECO:0007669"/>
    <property type="project" value="UniProtKB-SubCell"/>
</dbReference>
<dbReference type="CDD" id="cd11572">
    <property type="entry name" value="RlmI_M_like"/>
    <property type="match status" value="1"/>
</dbReference>
<dbReference type="SUPFAM" id="SSF53335">
    <property type="entry name" value="S-adenosyl-L-methionine-dependent methyltransferases"/>
    <property type="match status" value="1"/>
</dbReference>
<dbReference type="InterPro" id="IPR029063">
    <property type="entry name" value="SAM-dependent_MTases_sf"/>
</dbReference>
<comment type="caution">
    <text evidence="10">The sequence shown here is derived from an EMBL/GenBank/DDBJ whole genome shotgun (WGS) entry which is preliminary data.</text>
</comment>
<dbReference type="Proteomes" id="UP000253517">
    <property type="component" value="Unassembled WGS sequence"/>
</dbReference>
<dbReference type="InterPro" id="IPR015947">
    <property type="entry name" value="PUA-like_sf"/>
</dbReference>
<dbReference type="CDD" id="cd02440">
    <property type="entry name" value="AdoMet_MTases"/>
    <property type="match status" value="1"/>
</dbReference>
<dbReference type="InterPro" id="IPR019614">
    <property type="entry name" value="SAM-dep_methyl-trfase"/>
</dbReference>
<dbReference type="PROSITE" id="PS50890">
    <property type="entry name" value="PUA"/>
    <property type="match status" value="1"/>
</dbReference>
<dbReference type="InterPro" id="IPR041532">
    <property type="entry name" value="RlmI-like_PUA"/>
</dbReference>
<evidence type="ECO:0000313" key="10">
    <source>
        <dbReference type="EMBL" id="RCX02294.1"/>
    </source>
</evidence>
<dbReference type="RefSeq" id="WP_037360554.1">
    <property type="nucleotide sequence ID" value="NZ_BHZF01000006.1"/>
</dbReference>
<dbReference type="InterPro" id="IPR002478">
    <property type="entry name" value="PUA"/>
</dbReference>
<protein>
    <submittedName>
        <fullName evidence="10">23S rRNA (Cytosine1962-C5)-methyltransferase</fullName>
    </submittedName>
</protein>
<evidence type="ECO:0000256" key="1">
    <source>
        <dbReference type="ARBA" id="ARBA00004496"/>
    </source>
</evidence>
<keyword evidence="4 10" id="KW-0489">Methyltransferase</keyword>
<keyword evidence="2" id="KW-0963">Cytoplasm</keyword>
<evidence type="ECO:0000256" key="2">
    <source>
        <dbReference type="ARBA" id="ARBA00022490"/>
    </source>
</evidence>
<dbReference type="GO" id="GO:0006364">
    <property type="term" value="P:rRNA processing"/>
    <property type="evidence" value="ECO:0007669"/>
    <property type="project" value="UniProtKB-KW"/>
</dbReference>
<evidence type="ECO:0000256" key="3">
    <source>
        <dbReference type="ARBA" id="ARBA00022552"/>
    </source>
</evidence>
<dbReference type="GO" id="GO:0003723">
    <property type="term" value="F:RNA binding"/>
    <property type="evidence" value="ECO:0007669"/>
    <property type="project" value="UniProtKB-KW"/>
</dbReference>
<keyword evidence="3" id="KW-0698">rRNA processing</keyword>
<dbReference type="SMART" id="SM00359">
    <property type="entry name" value="PUA"/>
    <property type="match status" value="1"/>
</dbReference>
<gene>
    <name evidence="10" type="ORF">DES35_10453</name>
</gene>
<keyword evidence="7" id="KW-0694">RNA-binding</keyword>
<evidence type="ECO:0000256" key="8">
    <source>
        <dbReference type="ARBA" id="ARBA00038091"/>
    </source>
</evidence>
<dbReference type="PANTHER" id="PTHR42873">
    <property type="entry name" value="RIBOSOMAL RNA LARGE SUBUNIT METHYLTRANSFERASE"/>
    <property type="match status" value="1"/>
</dbReference>
<dbReference type="CDD" id="cd21153">
    <property type="entry name" value="PUA_RlmI"/>
    <property type="match status" value="1"/>
</dbReference>
<evidence type="ECO:0000256" key="7">
    <source>
        <dbReference type="ARBA" id="ARBA00022884"/>
    </source>
</evidence>
<keyword evidence="11" id="KW-1185">Reference proteome</keyword>
<dbReference type="Gene3D" id="3.30.750.80">
    <property type="entry name" value="RNA methyltransferase domain (HRMD) like"/>
    <property type="match status" value="1"/>
</dbReference>
<dbReference type="Gene3D" id="2.30.130.10">
    <property type="entry name" value="PUA domain"/>
    <property type="match status" value="1"/>
</dbReference>
<proteinExistence type="inferred from homology"/>
<dbReference type="Pfam" id="PF17785">
    <property type="entry name" value="PUA_3"/>
    <property type="match status" value="1"/>
</dbReference>
<sequence>MAKSTSIHYPKIIIRKEKEKIFFQRHPWIFSGAIGYMPEDIEPGSPVVICNSDGAVKGIGFFGKGSIAIRVLTFTYTHQPVEDIVNERIREAIQFRRQLGFFHSDQTNCFRLIFAEGDALPGLIVDYYAGVCVMQCHHPGMYKLRTTIYHALMEHLDGHILGIFDKSADALHDSTVSNKWIYGTERDELVVSENGNCFHIDIRHGQKTGFFIDQRENRKLLSQLCKGKSVLNTFCYTGGFSIYALKAGAEEVVSVDSSSRAIEILEKNIKINGLNGSRHQSLVADAFDYLTRIDRTFDIIVLDPPAFAKSHKVTHNAITGYKRLNALAMKKIPVGGLIMTFSCSQNISDELFYNTVVSAAMEVGIDFQVIQWLDQPADHPVSIFHPEGKYLKGILIRRMA</sequence>
<dbReference type="InterPro" id="IPR036974">
    <property type="entry name" value="PUA_sf"/>
</dbReference>
<keyword evidence="6" id="KW-0949">S-adenosyl-L-methionine</keyword>
<evidence type="ECO:0000256" key="6">
    <source>
        <dbReference type="ARBA" id="ARBA00022691"/>
    </source>
</evidence>
<dbReference type="SUPFAM" id="SSF88697">
    <property type="entry name" value="PUA domain-like"/>
    <property type="match status" value="1"/>
</dbReference>
<dbReference type="Pfam" id="PF10672">
    <property type="entry name" value="Methyltrans_SAM"/>
    <property type="match status" value="1"/>
</dbReference>
<dbReference type="PANTHER" id="PTHR42873:SF1">
    <property type="entry name" value="S-ADENOSYLMETHIONINE-DEPENDENT METHYLTRANSFERASE DOMAIN-CONTAINING PROTEIN"/>
    <property type="match status" value="1"/>
</dbReference>
<accession>A0A369A4B5</accession>
<evidence type="ECO:0000259" key="9">
    <source>
        <dbReference type="SMART" id="SM00359"/>
    </source>
</evidence>
<dbReference type="AlphaFoldDB" id="A0A369A4B5"/>
<reference evidence="10 11" key="1">
    <citation type="submission" date="2018-07" db="EMBL/GenBank/DDBJ databases">
        <title>Genomic Encyclopedia of Type Strains, Phase IV (KMG-IV): sequencing the most valuable type-strain genomes for metagenomic binning, comparative biology and taxonomic classification.</title>
        <authorList>
            <person name="Goeker M."/>
        </authorList>
    </citation>
    <scope>NUCLEOTIDE SEQUENCE [LARGE SCALE GENOMIC DNA]</scope>
    <source>
        <strain evidence="10 11">DSM 21410</strain>
    </source>
</reference>
<dbReference type="GO" id="GO:0008168">
    <property type="term" value="F:methyltransferase activity"/>
    <property type="evidence" value="ECO:0007669"/>
    <property type="project" value="UniProtKB-KW"/>
</dbReference>
<evidence type="ECO:0000256" key="4">
    <source>
        <dbReference type="ARBA" id="ARBA00022603"/>
    </source>
</evidence>
<feature type="domain" description="PUA" evidence="9">
    <location>
        <begin position="10"/>
        <end position="94"/>
    </location>
</feature>
<keyword evidence="5 10" id="KW-0808">Transferase</keyword>
<comment type="subcellular location">
    <subcellularLocation>
        <location evidence="1">Cytoplasm</location>
    </subcellularLocation>
</comment>
<organism evidence="10 11">
    <name type="scientific">Schleiferia thermophila</name>
    <dbReference type="NCBI Taxonomy" id="884107"/>
    <lineage>
        <taxon>Bacteria</taxon>
        <taxon>Pseudomonadati</taxon>
        <taxon>Bacteroidota</taxon>
        <taxon>Flavobacteriia</taxon>
        <taxon>Flavobacteriales</taxon>
        <taxon>Schleiferiaceae</taxon>
        <taxon>Schleiferia</taxon>
    </lineage>
</organism>
<dbReference type="GO" id="GO:0032259">
    <property type="term" value="P:methylation"/>
    <property type="evidence" value="ECO:0007669"/>
    <property type="project" value="UniProtKB-KW"/>
</dbReference>
<name>A0A369A4B5_9FLAO</name>
<dbReference type="Gene3D" id="3.40.50.150">
    <property type="entry name" value="Vaccinia Virus protein VP39"/>
    <property type="match status" value="1"/>
</dbReference>
<comment type="similarity">
    <text evidence="8">Belongs to the methyltransferase superfamily. RlmI family.</text>
</comment>